<dbReference type="OrthoDB" id="6496131at2759"/>
<sequence length="132" mass="15475">MSQVSRMRERPVESTSRTHRKFDRGRPIITYCNTVLTGQSILHDFTVRMCLLRCHMQHAQRHHEDITVAMRIGRTAKEELKLPTLIAIIEYETYELLVNLALEDACGIDYEQADQRQHLQPTPSPLAERYHF</sequence>
<evidence type="ECO:0000313" key="2">
    <source>
        <dbReference type="Proteomes" id="UP000299102"/>
    </source>
</evidence>
<gene>
    <name evidence="1" type="ORF">EVAR_77202_1</name>
</gene>
<accession>A0A4C1T306</accession>
<reference evidence="1 2" key="1">
    <citation type="journal article" date="2019" name="Commun. Biol.">
        <title>The bagworm genome reveals a unique fibroin gene that provides high tensile strength.</title>
        <authorList>
            <person name="Kono N."/>
            <person name="Nakamura H."/>
            <person name="Ohtoshi R."/>
            <person name="Tomita M."/>
            <person name="Numata K."/>
            <person name="Arakawa K."/>
        </authorList>
    </citation>
    <scope>NUCLEOTIDE SEQUENCE [LARGE SCALE GENOMIC DNA]</scope>
</reference>
<evidence type="ECO:0000313" key="1">
    <source>
        <dbReference type="EMBL" id="GBP08524.1"/>
    </source>
</evidence>
<dbReference type="Proteomes" id="UP000299102">
    <property type="component" value="Unassembled WGS sequence"/>
</dbReference>
<dbReference type="AlphaFoldDB" id="A0A4C1T306"/>
<organism evidence="1 2">
    <name type="scientific">Eumeta variegata</name>
    <name type="common">Bagworm moth</name>
    <name type="synonym">Eumeta japonica</name>
    <dbReference type="NCBI Taxonomy" id="151549"/>
    <lineage>
        <taxon>Eukaryota</taxon>
        <taxon>Metazoa</taxon>
        <taxon>Ecdysozoa</taxon>
        <taxon>Arthropoda</taxon>
        <taxon>Hexapoda</taxon>
        <taxon>Insecta</taxon>
        <taxon>Pterygota</taxon>
        <taxon>Neoptera</taxon>
        <taxon>Endopterygota</taxon>
        <taxon>Lepidoptera</taxon>
        <taxon>Glossata</taxon>
        <taxon>Ditrysia</taxon>
        <taxon>Tineoidea</taxon>
        <taxon>Psychidae</taxon>
        <taxon>Oiketicinae</taxon>
        <taxon>Eumeta</taxon>
    </lineage>
</organism>
<keyword evidence="2" id="KW-1185">Reference proteome</keyword>
<comment type="caution">
    <text evidence="1">The sequence shown here is derived from an EMBL/GenBank/DDBJ whole genome shotgun (WGS) entry which is preliminary data.</text>
</comment>
<protein>
    <submittedName>
        <fullName evidence="1">Uncharacterized protein</fullName>
    </submittedName>
</protein>
<name>A0A4C1T306_EUMVA</name>
<proteinExistence type="predicted"/>
<dbReference type="EMBL" id="BGZK01000031">
    <property type="protein sequence ID" value="GBP08524.1"/>
    <property type="molecule type" value="Genomic_DNA"/>
</dbReference>